<evidence type="ECO:0000256" key="1">
    <source>
        <dbReference type="ARBA" id="ARBA00009437"/>
    </source>
</evidence>
<name>A0A4U1IF30_9BURK</name>
<organism evidence="6 7">
    <name type="scientific">Trinickia terrae</name>
    <dbReference type="NCBI Taxonomy" id="2571161"/>
    <lineage>
        <taxon>Bacteria</taxon>
        <taxon>Pseudomonadati</taxon>
        <taxon>Pseudomonadota</taxon>
        <taxon>Betaproteobacteria</taxon>
        <taxon>Burkholderiales</taxon>
        <taxon>Burkholderiaceae</taxon>
        <taxon>Trinickia</taxon>
    </lineage>
</organism>
<dbReference type="FunFam" id="1.10.10.10:FF:000001">
    <property type="entry name" value="LysR family transcriptional regulator"/>
    <property type="match status" value="1"/>
</dbReference>
<dbReference type="OrthoDB" id="8928056at2"/>
<dbReference type="InterPro" id="IPR036390">
    <property type="entry name" value="WH_DNA-bd_sf"/>
</dbReference>
<evidence type="ECO:0000313" key="6">
    <source>
        <dbReference type="EMBL" id="TKC92272.1"/>
    </source>
</evidence>
<reference evidence="6 7" key="1">
    <citation type="submission" date="2019-04" db="EMBL/GenBank/DDBJ databases">
        <title>Trinickia sp. 7GSK02, isolated from subtropical forest soil.</title>
        <authorList>
            <person name="Gao Z.-H."/>
            <person name="Qiu L.-H."/>
        </authorList>
    </citation>
    <scope>NUCLEOTIDE SEQUENCE [LARGE SCALE GENOMIC DNA]</scope>
    <source>
        <strain evidence="6 7">7GSK02</strain>
    </source>
</reference>
<evidence type="ECO:0000256" key="4">
    <source>
        <dbReference type="ARBA" id="ARBA00023163"/>
    </source>
</evidence>
<dbReference type="CDD" id="cd08422">
    <property type="entry name" value="PBP2_CrgA_like"/>
    <property type="match status" value="1"/>
</dbReference>
<dbReference type="GO" id="GO:0003700">
    <property type="term" value="F:DNA-binding transcription factor activity"/>
    <property type="evidence" value="ECO:0007669"/>
    <property type="project" value="InterPro"/>
</dbReference>
<dbReference type="Pfam" id="PF03466">
    <property type="entry name" value="LysR_substrate"/>
    <property type="match status" value="1"/>
</dbReference>
<dbReference type="Proteomes" id="UP000305539">
    <property type="component" value="Unassembled WGS sequence"/>
</dbReference>
<dbReference type="SUPFAM" id="SSF53850">
    <property type="entry name" value="Periplasmic binding protein-like II"/>
    <property type="match status" value="1"/>
</dbReference>
<dbReference type="PROSITE" id="PS50931">
    <property type="entry name" value="HTH_LYSR"/>
    <property type="match status" value="1"/>
</dbReference>
<dbReference type="InterPro" id="IPR058163">
    <property type="entry name" value="LysR-type_TF_proteobact-type"/>
</dbReference>
<dbReference type="PANTHER" id="PTHR30537">
    <property type="entry name" value="HTH-TYPE TRANSCRIPTIONAL REGULATOR"/>
    <property type="match status" value="1"/>
</dbReference>
<evidence type="ECO:0000313" key="7">
    <source>
        <dbReference type="Proteomes" id="UP000305539"/>
    </source>
</evidence>
<gene>
    <name evidence="6" type="ORF">FAZ69_00840</name>
</gene>
<comment type="caution">
    <text evidence="6">The sequence shown here is derived from an EMBL/GenBank/DDBJ whole genome shotgun (WGS) entry which is preliminary data.</text>
</comment>
<keyword evidence="3" id="KW-0238">DNA-binding</keyword>
<dbReference type="GO" id="GO:0006351">
    <property type="term" value="P:DNA-templated transcription"/>
    <property type="evidence" value="ECO:0007669"/>
    <property type="project" value="TreeGrafter"/>
</dbReference>
<feature type="domain" description="HTH lysR-type" evidence="5">
    <location>
        <begin position="4"/>
        <end position="61"/>
    </location>
</feature>
<evidence type="ECO:0000256" key="3">
    <source>
        <dbReference type="ARBA" id="ARBA00023125"/>
    </source>
</evidence>
<keyword evidence="2" id="KW-0805">Transcription regulation</keyword>
<dbReference type="Pfam" id="PF00126">
    <property type="entry name" value="HTH_1"/>
    <property type="match status" value="1"/>
</dbReference>
<dbReference type="Gene3D" id="3.40.190.290">
    <property type="match status" value="1"/>
</dbReference>
<accession>A0A4U1IF30</accession>
<comment type="similarity">
    <text evidence="1">Belongs to the LysR transcriptional regulatory family.</text>
</comment>
<keyword evidence="4" id="KW-0804">Transcription</keyword>
<dbReference type="InterPro" id="IPR036388">
    <property type="entry name" value="WH-like_DNA-bd_sf"/>
</dbReference>
<dbReference type="InterPro" id="IPR000847">
    <property type="entry name" value="LysR_HTH_N"/>
</dbReference>
<sequence>MDDLDPKLLVLFAKVVRLNGISRAARTLSIPKATISRGLSRLEESLGARLFERSSRGMRLTESGERIYLHCQRVIEEIEEAKAAVSVTKKAMSGQLRIASPLTFGRSLLSPVLPRFLARHPQLCVEVELTNRLVDPIEENFDLVIRLGPLADTSLIAKPLGAVEFAACASPGYLKDRAVIHHPRDLSRHAVIDFFGGAEHRNWVFTKGNEREEIEVVRRFDANDPVLRLDATIAGLGVSLIPLWLLRKEVAQGQLEIVLPQWQSTRCSEIYAVYPNRRSLSAKSQAFLAFLSEEIPALLSGA</sequence>
<dbReference type="AlphaFoldDB" id="A0A4U1IF30"/>
<dbReference type="RefSeq" id="WP_136892053.1">
    <property type="nucleotide sequence ID" value="NZ_SWJE01000001.1"/>
</dbReference>
<protein>
    <submittedName>
        <fullName evidence="6">LysR family transcriptional regulator</fullName>
    </submittedName>
</protein>
<dbReference type="InterPro" id="IPR005119">
    <property type="entry name" value="LysR_subst-bd"/>
</dbReference>
<dbReference type="PANTHER" id="PTHR30537:SF5">
    <property type="entry name" value="HTH-TYPE TRANSCRIPTIONAL ACTIVATOR TTDR-RELATED"/>
    <property type="match status" value="1"/>
</dbReference>
<dbReference type="GO" id="GO:0043565">
    <property type="term" value="F:sequence-specific DNA binding"/>
    <property type="evidence" value="ECO:0007669"/>
    <property type="project" value="TreeGrafter"/>
</dbReference>
<evidence type="ECO:0000259" key="5">
    <source>
        <dbReference type="PROSITE" id="PS50931"/>
    </source>
</evidence>
<keyword evidence="7" id="KW-1185">Reference proteome</keyword>
<evidence type="ECO:0000256" key="2">
    <source>
        <dbReference type="ARBA" id="ARBA00023015"/>
    </source>
</evidence>
<proteinExistence type="inferred from homology"/>
<dbReference type="SUPFAM" id="SSF46785">
    <property type="entry name" value="Winged helix' DNA-binding domain"/>
    <property type="match status" value="1"/>
</dbReference>
<dbReference type="PRINTS" id="PR00039">
    <property type="entry name" value="HTHLYSR"/>
</dbReference>
<dbReference type="Gene3D" id="1.10.10.10">
    <property type="entry name" value="Winged helix-like DNA-binding domain superfamily/Winged helix DNA-binding domain"/>
    <property type="match status" value="1"/>
</dbReference>
<dbReference type="EMBL" id="SWJE01000001">
    <property type="protein sequence ID" value="TKC92272.1"/>
    <property type="molecule type" value="Genomic_DNA"/>
</dbReference>